<evidence type="ECO:0008006" key="3">
    <source>
        <dbReference type="Google" id="ProtNLM"/>
    </source>
</evidence>
<dbReference type="Proteomes" id="UP000664417">
    <property type="component" value="Unassembled WGS sequence"/>
</dbReference>
<name>A0A8J7QGW8_9BACT</name>
<gene>
    <name evidence="1" type="ORF">J3U88_26935</name>
</gene>
<accession>A0A8J7QGW8</accession>
<dbReference type="AlphaFoldDB" id="A0A8J7QGW8"/>
<keyword evidence="2" id="KW-1185">Reference proteome</keyword>
<reference evidence="1" key="1">
    <citation type="submission" date="2021-03" db="EMBL/GenBank/DDBJ databases">
        <authorList>
            <person name="Wang G."/>
        </authorList>
    </citation>
    <scope>NUCLEOTIDE SEQUENCE</scope>
    <source>
        <strain evidence="1">KCTC 12899</strain>
    </source>
</reference>
<proteinExistence type="predicted"/>
<organism evidence="1 2">
    <name type="scientific">Acanthopleuribacter pedis</name>
    <dbReference type="NCBI Taxonomy" id="442870"/>
    <lineage>
        <taxon>Bacteria</taxon>
        <taxon>Pseudomonadati</taxon>
        <taxon>Acidobacteriota</taxon>
        <taxon>Holophagae</taxon>
        <taxon>Acanthopleuribacterales</taxon>
        <taxon>Acanthopleuribacteraceae</taxon>
        <taxon>Acanthopleuribacter</taxon>
    </lineage>
</organism>
<dbReference type="EMBL" id="JAFREP010000032">
    <property type="protein sequence ID" value="MBO1322140.1"/>
    <property type="molecule type" value="Genomic_DNA"/>
</dbReference>
<evidence type="ECO:0000313" key="2">
    <source>
        <dbReference type="Proteomes" id="UP000664417"/>
    </source>
</evidence>
<dbReference type="RefSeq" id="WP_207862113.1">
    <property type="nucleotide sequence ID" value="NZ_JAFREP010000032.1"/>
</dbReference>
<comment type="caution">
    <text evidence="1">The sequence shown here is derived from an EMBL/GenBank/DDBJ whole genome shotgun (WGS) entry which is preliminary data.</text>
</comment>
<protein>
    <recommendedName>
        <fullName evidence="3">Zinc ribbon domain-containing protein</fullName>
    </recommendedName>
</protein>
<evidence type="ECO:0000313" key="1">
    <source>
        <dbReference type="EMBL" id="MBO1322140.1"/>
    </source>
</evidence>
<sequence>MTIFLIIFLTLFILGWVGFPLVQAGQGRRLDHELWVERRRSLMNSLDALYHKKETGEIEEDDFVNIEAGILKNLAACYQKLGEDPTQSDGPACHACGAPLKASYQHCVACGTRVVQETSAEAPVPQPAESLS</sequence>